<sequence length="273" mass="31759">MRKLRSRTCKICCNDSTNFPLSITSKCIHNSSICTECFEKHIDSHIKKGSLQDIKCLQCDKILDYYDVKRIVNNELFQCYDIALLRHALRQMKDFRWCKRPNCGWGQIHNGGDDAPIMTCKACGAKSCFTHDVPWHEDSSCSKFDEHLVRDTAANKAYYDRHTKKCPECKMPIEKNDGCEHMTCLCGYEFCWLCLADYDLIRSEGNHRHERTCQHHHDNLCSIDPFDGTDEWRSYVLPSTFASSETMEERFSENDEIVNVTERLRAQVMISGR</sequence>
<dbReference type="PANTHER" id="PTHR11685">
    <property type="entry name" value="RBR FAMILY RING FINGER AND IBR DOMAIN-CONTAINING"/>
    <property type="match status" value="1"/>
</dbReference>
<dbReference type="EMBL" id="BLAL01000357">
    <property type="protein sequence ID" value="GET04822.1"/>
    <property type="molecule type" value="Genomic_DNA"/>
</dbReference>
<dbReference type="AlphaFoldDB" id="A0A2Z6QTM1"/>
<evidence type="ECO:0000256" key="7">
    <source>
        <dbReference type="ARBA" id="ARBA00022786"/>
    </source>
</evidence>
<dbReference type="GO" id="GO:0016567">
    <property type="term" value="P:protein ubiquitination"/>
    <property type="evidence" value="ECO:0007669"/>
    <property type="project" value="InterPro"/>
</dbReference>
<keyword evidence="12" id="KW-1185">Reference proteome</keyword>
<dbReference type="OrthoDB" id="1431934at2759"/>
<name>A0A2Z6QTM1_9GLOM</name>
<evidence type="ECO:0000313" key="11">
    <source>
        <dbReference type="EMBL" id="GET04822.1"/>
    </source>
</evidence>
<organism evidence="10 12">
    <name type="scientific">Rhizophagus clarus</name>
    <dbReference type="NCBI Taxonomy" id="94130"/>
    <lineage>
        <taxon>Eukaryota</taxon>
        <taxon>Fungi</taxon>
        <taxon>Fungi incertae sedis</taxon>
        <taxon>Mucoromycota</taxon>
        <taxon>Glomeromycotina</taxon>
        <taxon>Glomeromycetes</taxon>
        <taxon>Glomerales</taxon>
        <taxon>Glomeraceae</taxon>
        <taxon>Rhizophagus</taxon>
    </lineage>
</organism>
<evidence type="ECO:0000256" key="1">
    <source>
        <dbReference type="ARBA" id="ARBA00001798"/>
    </source>
</evidence>
<dbReference type="EC" id="2.3.2.31" evidence="2"/>
<dbReference type="SUPFAM" id="SSF57850">
    <property type="entry name" value="RING/U-box"/>
    <property type="match status" value="3"/>
</dbReference>
<dbReference type="InterPro" id="IPR031127">
    <property type="entry name" value="E3_UB_ligase_RBR"/>
</dbReference>
<keyword evidence="5" id="KW-0677">Repeat</keyword>
<dbReference type="CDD" id="cd20335">
    <property type="entry name" value="BRcat_RBR"/>
    <property type="match status" value="1"/>
</dbReference>
<evidence type="ECO:0000256" key="4">
    <source>
        <dbReference type="ARBA" id="ARBA00022723"/>
    </source>
</evidence>
<feature type="domain" description="RING-type" evidence="9">
    <location>
        <begin position="5"/>
        <end position="213"/>
    </location>
</feature>
<keyword evidence="6" id="KW-0863">Zinc-finger</keyword>
<dbReference type="PROSITE" id="PS51873">
    <property type="entry name" value="TRIAD"/>
    <property type="match status" value="1"/>
</dbReference>
<dbReference type="GO" id="GO:0008270">
    <property type="term" value="F:zinc ion binding"/>
    <property type="evidence" value="ECO:0007669"/>
    <property type="project" value="UniProtKB-KW"/>
</dbReference>
<keyword evidence="4" id="KW-0479">Metal-binding</keyword>
<reference evidence="10 12" key="1">
    <citation type="submission" date="2017-11" db="EMBL/GenBank/DDBJ databases">
        <title>The genome of Rhizophagus clarus HR1 reveals common genetic basis of auxotrophy among arbuscular mycorrhizal fungi.</title>
        <authorList>
            <person name="Kobayashi Y."/>
        </authorList>
    </citation>
    <scope>NUCLEOTIDE SEQUENCE [LARGE SCALE GENOMIC DNA]</scope>
    <source>
        <strain evidence="10 12">HR1</strain>
    </source>
</reference>
<evidence type="ECO:0000256" key="2">
    <source>
        <dbReference type="ARBA" id="ARBA00012251"/>
    </source>
</evidence>
<dbReference type="InterPro" id="IPR002867">
    <property type="entry name" value="IBR_dom"/>
</dbReference>
<keyword evidence="8" id="KW-0862">Zinc</keyword>
<protein>
    <recommendedName>
        <fullName evidence="2">RBR-type E3 ubiquitin transferase</fullName>
        <ecNumber evidence="2">2.3.2.31</ecNumber>
    </recommendedName>
</protein>
<evidence type="ECO:0000256" key="3">
    <source>
        <dbReference type="ARBA" id="ARBA00022679"/>
    </source>
</evidence>
<dbReference type="SMART" id="SM00647">
    <property type="entry name" value="IBR"/>
    <property type="match status" value="2"/>
</dbReference>
<evidence type="ECO:0000256" key="6">
    <source>
        <dbReference type="ARBA" id="ARBA00022771"/>
    </source>
</evidence>
<comment type="caution">
    <text evidence="10">The sequence shown here is derived from an EMBL/GenBank/DDBJ whole genome shotgun (WGS) entry which is preliminary data.</text>
</comment>
<evidence type="ECO:0000256" key="8">
    <source>
        <dbReference type="ARBA" id="ARBA00022833"/>
    </source>
</evidence>
<evidence type="ECO:0000256" key="5">
    <source>
        <dbReference type="ARBA" id="ARBA00022737"/>
    </source>
</evidence>
<dbReference type="GO" id="GO:0061630">
    <property type="term" value="F:ubiquitin protein ligase activity"/>
    <property type="evidence" value="ECO:0007669"/>
    <property type="project" value="UniProtKB-EC"/>
</dbReference>
<dbReference type="EMBL" id="BEXD01000080">
    <property type="protein sequence ID" value="GBB84058.1"/>
    <property type="molecule type" value="Genomic_DNA"/>
</dbReference>
<evidence type="ECO:0000313" key="12">
    <source>
        <dbReference type="Proteomes" id="UP000247702"/>
    </source>
</evidence>
<comment type="catalytic activity">
    <reaction evidence="1">
        <text>[E2 ubiquitin-conjugating enzyme]-S-ubiquitinyl-L-cysteine + [acceptor protein]-L-lysine = [E2 ubiquitin-conjugating enzyme]-L-cysteine + [acceptor protein]-N(6)-ubiquitinyl-L-lysine.</text>
        <dbReference type="EC" id="2.3.2.31"/>
    </reaction>
</comment>
<keyword evidence="7" id="KW-0833">Ubl conjugation pathway</keyword>
<dbReference type="Proteomes" id="UP000615446">
    <property type="component" value="Unassembled WGS sequence"/>
</dbReference>
<dbReference type="InterPro" id="IPR013083">
    <property type="entry name" value="Znf_RING/FYVE/PHD"/>
</dbReference>
<keyword evidence="3" id="KW-0808">Transferase</keyword>
<dbReference type="Gene3D" id="3.30.40.10">
    <property type="entry name" value="Zinc/RING finger domain, C3HC4 (zinc finger)"/>
    <property type="match status" value="1"/>
</dbReference>
<evidence type="ECO:0000313" key="10">
    <source>
        <dbReference type="EMBL" id="GBB84058.1"/>
    </source>
</evidence>
<evidence type="ECO:0000259" key="9">
    <source>
        <dbReference type="PROSITE" id="PS51873"/>
    </source>
</evidence>
<reference evidence="11" key="2">
    <citation type="submission" date="2019-10" db="EMBL/GenBank/DDBJ databases">
        <title>Conservation and host-specific expression of non-tandemly repeated heterogenous ribosome RNA gene in arbuscular mycorrhizal fungi.</title>
        <authorList>
            <person name="Maeda T."/>
            <person name="Kobayashi Y."/>
            <person name="Nakagawa T."/>
            <person name="Ezawa T."/>
            <person name="Yamaguchi K."/>
            <person name="Bino T."/>
            <person name="Nishimoto Y."/>
            <person name="Shigenobu S."/>
            <person name="Kawaguchi M."/>
        </authorList>
    </citation>
    <scope>NUCLEOTIDE SEQUENCE</scope>
    <source>
        <strain evidence="11">HR1</strain>
    </source>
</reference>
<accession>A0A2Z6QTM1</accession>
<dbReference type="STRING" id="94130.A0A2Z6QTM1"/>
<dbReference type="InterPro" id="IPR044066">
    <property type="entry name" value="TRIAD_supradom"/>
</dbReference>
<dbReference type="Proteomes" id="UP000247702">
    <property type="component" value="Unassembled WGS sequence"/>
</dbReference>
<gene>
    <name evidence="11" type="ORF">RCL2_003111500</name>
    <name evidence="10" type="ORF">RclHR1_01070008</name>
</gene>
<dbReference type="Pfam" id="PF01485">
    <property type="entry name" value="IBR"/>
    <property type="match status" value="1"/>
</dbReference>
<dbReference type="Gene3D" id="1.20.120.1750">
    <property type="match status" value="1"/>
</dbReference>
<dbReference type="Pfam" id="PF22191">
    <property type="entry name" value="IBR_1"/>
    <property type="match status" value="1"/>
</dbReference>
<proteinExistence type="predicted"/>